<keyword evidence="4" id="KW-0805">Transcription regulation</keyword>
<dbReference type="Pfam" id="PF13490">
    <property type="entry name" value="zf-HC2"/>
    <property type="match status" value="1"/>
</dbReference>
<dbReference type="PANTHER" id="PTHR37461">
    <property type="entry name" value="ANTI-SIGMA-K FACTOR RSKA"/>
    <property type="match status" value="1"/>
</dbReference>
<evidence type="ECO:0000256" key="7">
    <source>
        <dbReference type="SAM" id="Phobius"/>
    </source>
</evidence>
<comment type="subcellular location">
    <subcellularLocation>
        <location evidence="1">Membrane</location>
        <topology evidence="1">Single-pass membrane protein</topology>
    </subcellularLocation>
</comment>
<gene>
    <name evidence="9" type="ORF">RM609_32045</name>
</gene>
<dbReference type="InterPro" id="IPR041916">
    <property type="entry name" value="Anti_sigma_zinc_sf"/>
</dbReference>
<keyword evidence="5 7" id="KW-0472">Membrane</keyword>
<sequence length="263" mass="27830">MNRPAPHHEHPRRDDEHTAVGAYALGVLDEADTARFEEHLADCPRCAAELETLMGLAPLLGELKEATPGPAALAPEPRPEVLDRLLDDVTVTRRTQRTRRLWLVAAAVALIVAGPLAGAALTAQDTGQGHTGVSAAKQMYDEGEKYDGGTDPVTHVNATVSLQDKAWGTHVALKLGNVKGPLTCDLVAVGKNGQEQVATTWAVPEAGYGIDKGDKSGVPVGSPGYTAGKEPLYTHGGVAFNEEDIARFEIRTLDGKHLATVTL</sequence>
<dbReference type="Proteomes" id="UP001180531">
    <property type="component" value="Unassembled WGS sequence"/>
</dbReference>
<dbReference type="Gene3D" id="1.10.10.1320">
    <property type="entry name" value="Anti-sigma factor, zinc-finger domain"/>
    <property type="match status" value="1"/>
</dbReference>
<keyword evidence="3 7" id="KW-1133">Transmembrane helix</keyword>
<evidence type="ECO:0000259" key="8">
    <source>
        <dbReference type="Pfam" id="PF13490"/>
    </source>
</evidence>
<keyword evidence="6" id="KW-0804">Transcription</keyword>
<evidence type="ECO:0000256" key="3">
    <source>
        <dbReference type="ARBA" id="ARBA00022989"/>
    </source>
</evidence>
<evidence type="ECO:0000313" key="10">
    <source>
        <dbReference type="Proteomes" id="UP001180531"/>
    </source>
</evidence>
<dbReference type="InterPro" id="IPR027383">
    <property type="entry name" value="Znf_put"/>
</dbReference>
<keyword evidence="10" id="KW-1185">Reference proteome</keyword>
<proteinExistence type="predicted"/>
<keyword evidence="2 7" id="KW-0812">Transmembrane</keyword>
<dbReference type="EMBL" id="JAVRFI010000035">
    <property type="protein sequence ID" value="MDT0453678.1"/>
    <property type="molecule type" value="Genomic_DNA"/>
</dbReference>
<dbReference type="RefSeq" id="WP_311615776.1">
    <property type="nucleotide sequence ID" value="NZ_JAVRFI010000035.1"/>
</dbReference>
<comment type="caution">
    <text evidence="9">The sequence shown here is derived from an EMBL/GenBank/DDBJ whole genome shotgun (WGS) entry which is preliminary data.</text>
</comment>
<accession>A0ABU2SY82</accession>
<protein>
    <submittedName>
        <fullName evidence="9">Zf-HC2 domain-containing protein</fullName>
    </submittedName>
</protein>
<dbReference type="InterPro" id="IPR051474">
    <property type="entry name" value="Anti-sigma-K/W_factor"/>
</dbReference>
<organism evidence="9 10">
    <name type="scientific">Streptomyces hesseae</name>
    <dbReference type="NCBI Taxonomy" id="3075519"/>
    <lineage>
        <taxon>Bacteria</taxon>
        <taxon>Bacillati</taxon>
        <taxon>Actinomycetota</taxon>
        <taxon>Actinomycetes</taxon>
        <taxon>Kitasatosporales</taxon>
        <taxon>Streptomycetaceae</taxon>
        <taxon>Streptomyces</taxon>
    </lineage>
</organism>
<dbReference type="PANTHER" id="PTHR37461:SF1">
    <property type="entry name" value="ANTI-SIGMA-K FACTOR RSKA"/>
    <property type="match status" value="1"/>
</dbReference>
<name>A0ABU2SY82_9ACTN</name>
<evidence type="ECO:0000256" key="6">
    <source>
        <dbReference type="ARBA" id="ARBA00023163"/>
    </source>
</evidence>
<evidence type="ECO:0000256" key="1">
    <source>
        <dbReference type="ARBA" id="ARBA00004167"/>
    </source>
</evidence>
<evidence type="ECO:0000256" key="5">
    <source>
        <dbReference type="ARBA" id="ARBA00023136"/>
    </source>
</evidence>
<reference evidence="9" key="1">
    <citation type="submission" date="2024-05" db="EMBL/GenBank/DDBJ databases">
        <title>30 novel species of actinomycetes from the DSMZ collection.</title>
        <authorList>
            <person name="Nouioui I."/>
        </authorList>
    </citation>
    <scope>NUCLEOTIDE SEQUENCE</scope>
    <source>
        <strain evidence="9">DSM 40473</strain>
    </source>
</reference>
<feature type="domain" description="Putative zinc-finger" evidence="8">
    <location>
        <begin position="19"/>
        <end position="47"/>
    </location>
</feature>
<feature type="transmembrane region" description="Helical" evidence="7">
    <location>
        <begin position="101"/>
        <end position="121"/>
    </location>
</feature>
<evidence type="ECO:0000256" key="4">
    <source>
        <dbReference type="ARBA" id="ARBA00023015"/>
    </source>
</evidence>
<evidence type="ECO:0000256" key="2">
    <source>
        <dbReference type="ARBA" id="ARBA00022692"/>
    </source>
</evidence>
<evidence type="ECO:0000313" key="9">
    <source>
        <dbReference type="EMBL" id="MDT0453678.1"/>
    </source>
</evidence>